<evidence type="ECO:0000313" key="3">
    <source>
        <dbReference type="Proteomes" id="UP000594975"/>
    </source>
</evidence>
<feature type="compositionally biased region" description="Acidic residues" evidence="1">
    <location>
        <begin position="411"/>
        <end position="420"/>
    </location>
</feature>
<feature type="compositionally biased region" description="Acidic residues" evidence="1">
    <location>
        <begin position="465"/>
        <end position="475"/>
    </location>
</feature>
<accession>A0A7T3CGW8</accession>
<feature type="compositionally biased region" description="Basic and acidic residues" evidence="1">
    <location>
        <begin position="256"/>
        <end position="274"/>
    </location>
</feature>
<feature type="compositionally biased region" description="Basic and acidic residues" evidence="1">
    <location>
        <begin position="295"/>
        <end position="310"/>
    </location>
</feature>
<dbReference type="Pfam" id="PF21813">
    <property type="entry name" value="DUF6882"/>
    <property type="match status" value="1"/>
</dbReference>
<dbReference type="EMBL" id="CP065738">
    <property type="protein sequence ID" value="QPT53955.1"/>
    <property type="molecule type" value="Genomic_DNA"/>
</dbReference>
<dbReference type="KEGG" id="rkr:I6G21_01720"/>
<proteinExistence type="predicted"/>
<gene>
    <name evidence="2" type="ORF">I6G21_01720</name>
</gene>
<dbReference type="RefSeq" id="WP_129357752.1">
    <property type="nucleotide sequence ID" value="NZ_CP065738.1"/>
</dbReference>
<reference evidence="2 3" key="1">
    <citation type="submission" date="2020-12" db="EMBL/GenBank/DDBJ databases">
        <title>FDA dAtabase for Regulatory Grade micrObial Sequences (FDA-ARGOS): Supporting development and validation of Infectious Disease Dx tests.</title>
        <authorList>
            <person name="Sproer C."/>
            <person name="Gronow S."/>
            <person name="Severitt S."/>
            <person name="Schroder I."/>
            <person name="Tallon L."/>
            <person name="Sadzewicz L."/>
            <person name="Zhao X."/>
            <person name="Boylan J."/>
            <person name="Ott S."/>
            <person name="Bowen H."/>
            <person name="Vavikolanu K."/>
            <person name="Mehta A."/>
            <person name="Aluvathingal J."/>
            <person name="Nadendla S."/>
            <person name="Lowell S."/>
            <person name="Myers T."/>
            <person name="Yan Y."/>
            <person name="Sichtig H."/>
        </authorList>
    </citation>
    <scope>NUCLEOTIDE SEQUENCE [LARGE SCALE GENOMIC DNA]</scope>
    <source>
        <strain evidence="2 3">FDAARGOS_864</strain>
    </source>
</reference>
<feature type="compositionally biased region" description="Polar residues" evidence="1">
    <location>
        <begin position="313"/>
        <end position="322"/>
    </location>
</feature>
<dbReference type="Proteomes" id="UP000594975">
    <property type="component" value="Chromosome"/>
</dbReference>
<feature type="compositionally biased region" description="Basic and acidic residues" evidence="1">
    <location>
        <begin position="454"/>
        <end position="464"/>
    </location>
</feature>
<dbReference type="InterPro" id="IPR049249">
    <property type="entry name" value="DUF6882"/>
</dbReference>
<sequence length="494" mass="54430">MTKTLQDLIDEALFISTEHQARLAELTGDSDWDVDFSAPSFTLQADPSVSLTPSLLGTESEQRGSWIWSWQELGHFPDAVVAAAVQARETGESLGVQELATDELILSEGLARRLTLAAKAVTGIYAHYPATAGGGVRAWLLLDGPQFELPEPTVQRMGRVMAQALQTGTAVHHQRAVDSYARLRGAHITWDTEACAVITAADGALRLWFDDQQITGIEAAEPVVDSRELARCARAAAEHRQRLREEGREALRLAAAEGERQRRAREQEEAERVARTQAALVEQEDERAVAAAADRAAEEEPLPERVEELSPRTAATASTESAQPEGVRRAETGGEGAPFDHSPRADAEPGLVASSPVDADEAQPRTDQHTQVPAAEQEPAEAPARRQEERQPRWEAEEATGRHEVVQEYAEYGEDAEELTETPGRDAEQEPEENLTALERLRRANAQAGPQEAGRTRREERAEQEPEYVVEDQQQEEQQPKGRKKGFFSRFLGL</sequence>
<dbReference type="AlphaFoldDB" id="A0A7T3CGW8"/>
<organism evidence="2 3">
    <name type="scientific">Rothia kristinae</name>
    <dbReference type="NCBI Taxonomy" id="37923"/>
    <lineage>
        <taxon>Bacteria</taxon>
        <taxon>Bacillati</taxon>
        <taxon>Actinomycetota</taxon>
        <taxon>Actinomycetes</taxon>
        <taxon>Micrococcales</taxon>
        <taxon>Micrococcaceae</taxon>
        <taxon>Rothia</taxon>
    </lineage>
</organism>
<protein>
    <recommendedName>
        <fullName evidence="4">Hydrolase</fullName>
    </recommendedName>
</protein>
<evidence type="ECO:0008006" key="4">
    <source>
        <dbReference type="Google" id="ProtNLM"/>
    </source>
</evidence>
<feature type="compositionally biased region" description="Low complexity" evidence="1">
    <location>
        <begin position="373"/>
        <end position="382"/>
    </location>
</feature>
<evidence type="ECO:0000256" key="1">
    <source>
        <dbReference type="SAM" id="MobiDB-lite"/>
    </source>
</evidence>
<name>A0A7T3CGW8_9MICC</name>
<feature type="region of interest" description="Disordered" evidence="1">
    <location>
        <begin position="256"/>
        <end position="494"/>
    </location>
</feature>
<feature type="compositionally biased region" description="Basic and acidic residues" evidence="1">
    <location>
        <begin position="383"/>
        <end position="406"/>
    </location>
</feature>
<dbReference type="GeneID" id="61262072"/>
<evidence type="ECO:0000313" key="2">
    <source>
        <dbReference type="EMBL" id="QPT53955.1"/>
    </source>
</evidence>